<evidence type="ECO:0000313" key="2">
    <source>
        <dbReference type="EMBL" id="EXJ86588.1"/>
    </source>
</evidence>
<proteinExistence type="predicted"/>
<dbReference type="RefSeq" id="XP_007731867.1">
    <property type="nucleotide sequence ID" value="XM_007733677.1"/>
</dbReference>
<dbReference type="eggNOG" id="ENOG502RPV6">
    <property type="taxonomic scope" value="Eukaryota"/>
</dbReference>
<evidence type="ECO:0000313" key="3">
    <source>
        <dbReference type="Proteomes" id="UP000019478"/>
    </source>
</evidence>
<dbReference type="HOGENOM" id="CLU_041689_0_0_1"/>
<feature type="region of interest" description="Disordered" evidence="1">
    <location>
        <begin position="372"/>
        <end position="395"/>
    </location>
</feature>
<dbReference type="Proteomes" id="UP000019478">
    <property type="component" value="Unassembled WGS sequence"/>
</dbReference>
<dbReference type="GeneID" id="19167667"/>
<protein>
    <submittedName>
        <fullName evidence="2">Uncharacterized protein</fullName>
    </submittedName>
</protein>
<feature type="compositionally biased region" description="Low complexity" evidence="1">
    <location>
        <begin position="177"/>
        <end position="196"/>
    </location>
</feature>
<feature type="compositionally biased region" description="Basic residues" evidence="1">
    <location>
        <begin position="8"/>
        <end position="17"/>
    </location>
</feature>
<feature type="region of interest" description="Disordered" evidence="1">
    <location>
        <begin position="1"/>
        <end position="257"/>
    </location>
</feature>
<comment type="caution">
    <text evidence="2">The sequence shown here is derived from an EMBL/GenBank/DDBJ whole genome shotgun (WGS) entry which is preliminary data.</text>
</comment>
<organism evidence="2 3">
    <name type="scientific">Capronia epimyces CBS 606.96</name>
    <dbReference type="NCBI Taxonomy" id="1182542"/>
    <lineage>
        <taxon>Eukaryota</taxon>
        <taxon>Fungi</taxon>
        <taxon>Dikarya</taxon>
        <taxon>Ascomycota</taxon>
        <taxon>Pezizomycotina</taxon>
        <taxon>Eurotiomycetes</taxon>
        <taxon>Chaetothyriomycetidae</taxon>
        <taxon>Chaetothyriales</taxon>
        <taxon>Herpotrichiellaceae</taxon>
        <taxon>Capronia</taxon>
    </lineage>
</organism>
<dbReference type="AlphaFoldDB" id="W9Y265"/>
<reference evidence="2 3" key="1">
    <citation type="submission" date="2013-03" db="EMBL/GenBank/DDBJ databases">
        <title>The Genome Sequence of Capronia epimyces CBS 606.96.</title>
        <authorList>
            <consortium name="The Broad Institute Genomics Platform"/>
            <person name="Cuomo C."/>
            <person name="de Hoog S."/>
            <person name="Gorbushina A."/>
            <person name="Walker B."/>
            <person name="Young S.K."/>
            <person name="Zeng Q."/>
            <person name="Gargeya S."/>
            <person name="Fitzgerald M."/>
            <person name="Haas B."/>
            <person name="Abouelleil A."/>
            <person name="Allen A.W."/>
            <person name="Alvarado L."/>
            <person name="Arachchi H.M."/>
            <person name="Berlin A.M."/>
            <person name="Chapman S.B."/>
            <person name="Gainer-Dewar J."/>
            <person name="Goldberg J."/>
            <person name="Griggs A."/>
            <person name="Gujja S."/>
            <person name="Hansen M."/>
            <person name="Howarth C."/>
            <person name="Imamovic A."/>
            <person name="Ireland A."/>
            <person name="Larimer J."/>
            <person name="McCowan C."/>
            <person name="Murphy C."/>
            <person name="Pearson M."/>
            <person name="Poon T.W."/>
            <person name="Priest M."/>
            <person name="Roberts A."/>
            <person name="Saif S."/>
            <person name="Shea T."/>
            <person name="Sisk P."/>
            <person name="Sykes S."/>
            <person name="Wortman J."/>
            <person name="Nusbaum C."/>
            <person name="Birren B."/>
        </authorList>
    </citation>
    <scope>NUCLEOTIDE SEQUENCE [LARGE SCALE GENOMIC DNA]</scope>
    <source>
        <strain evidence="2 3">CBS 606.96</strain>
    </source>
</reference>
<accession>W9Y265</accession>
<evidence type="ECO:0000256" key="1">
    <source>
        <dbReference type="SAM" id="MobiDB-lite"/>
    </source>
</evidence>
<dbReference type="EMBL" id="AMGY01000003">
    <property type="protein sequence ID" value="EXJ86588.1"/>
    <property type="molecule type" value="Genomic_DNA"/>
</dbReference>
<sequence length="414" mass="45250">MRNDSHQSRRSRSHSRSRNGDKDKSKPKSEHLEQSLAFRNPTTSPSGAAATDHGDRPSPSRSRSSSRLQKRPSARSLKTSASTPAMAYASPATHGKQIDQQRLTALPQLSEQAIPHRSSSLRKKPRPQTADRPLSNQGYLHPENDRRIASAPNGILSIRPKPAVSDVAPNSGLRGGSTTSSSSSSFSSSPSTSSTSPGQAPATPRQRTPRHLPLAPNDPSPLNPLYHIPSPRTSSQRNTMPADAANPPAEPTTSRSNMHTLLPPGFRPGTSEHTDVEETMHPAVTHEVVINRTKEIVQENITRDIHVDHYYTYVQPIKAVEVLPARHFVIDDKTGQKVEIPAPEGWEMPVSLQPSKPDLSGLAPVSRHYRVDEQHPEGVPELPPAGNKAKSPQELRWIARASHTAKWSPFPKVS</sequence>
<dbReference type="OrthoDB" id="5325276at2759"/>
<gene>
    <name evidence="2" type="ORF">A1O3_03541</name>
</gene>
<feature type="compositionally biased region" description="Polar residues" evidence="1">
    <location>
        <begin position="98"/>
        <end position="111"/>
    </location>
</feature>
<keyword evidence="3" id="KW-1185">Reference proteome</keyword>
<feature type="compositionally biased region" description="Basic and acidic residues" evidence="1">
    <location>
        <begin position="18"/>
        <end position="33"/>
    </location>
</feature>
<name>W9Y265_9EURO</name>